<evidence type="ECO:0000313" key="2">
    <source>
        <dbReference type="Proteomes" id="UP000323886"/>
    </source>
</evidence>
<sequence>MVDQDEEYVRRRRWSRDEKRAIVKEAATSGNVIGTAKRHGIQAQQIYRWRDRLFGPAEPAGFVSVSFVADPPTALPAPVPELDCPLEHPAPVLDGVNDRIEIASGSGVTVRLPSGSSATLIVAIATGMARRR</sequence>
<dbReference type="OrthoDB" id="7476756at2"/>
<dbReference type="SUPFAM" id="SSF48295">
    <property type="entry name" value="TrpR-like"/>
    <property type="match status" value="1"/>
</dbReference>
<reference evidence="1 2" key="1">
    <citation type="submission" date="2019-09" db="EMBL/GenBank/DDBJ databases">
        <title>Draft Whole-Genome sequence of Blastochloris sulfoviridis DSM 729.</title>
        <authorList>
            <person name="Meyer T.E."/>
            <person name="Kyndt J.A."/>
        </authorList>
    </citation>
    <scope>NUCLEOTIDE SEQUENCE [LARGE SCALE GENOMIC DNA]</scope>
    <source>
        <strain evidence="1 2">DSM 729</strain>
    </source>
</reference>
<dbReference type="EMBL" id="VWPL01000012">
    <property type="protein sequence ID" value="KAA5601794.1"/>
    <property type="molecule type" value="Genomic_DNA"/>
</dbReference>
<accession>A0A5M6I0S5</accession>
<dbReference type="GO" id="GO:0043565">
    <property type="term" value="F:sequence-specific DNA binding"/>
    <property type="evidence" value="ECO:0007669"/>
    <property type="project" value="InterPro"/>
</dbReference>
<dbReference type="Pfam" id="PF01527">
    <property type="entry name" value="HTH_Tnp_1"/>
    <property type="match status" value="1"/>
</dbReference>
<protein>
    <submittedName>
        <fullName evidence="1">Transposase</fullName>
    </submittedName>
</protein>
<name>A0A5M6I0S5_9HYPH</name>
<organism evidence="1 2">
    <name type="scientific">Blastochloris sulfoviridis</name>
    <dbReference type="NCBI Taxonomy" id="50712"/>
    <lineage>
        <taxon>Bacteria</taxon>
        <taxon>Pseudomonadati</taxon>
        <taxon>Pseudomonadota</taxon>
        <taxon>Alphaproteobacteria</taxon>
        <taxon>Hyphomicrobiales</taxon>
        <taxon>Blastochloridaceae</taxon>
        <taxon>Blastochloris</taxon>
    </lineage>
</organism>
<proteinExistence type="predicted"/>
<dbReference type="Proteomes" id="UP000323886">
    <property type="component" value="Unassembled WGS sequence"/>
</dbReference>
<keyword evidence="2" id="KW-1185">Reference proteome</keyword>
<gene>
    <name evidence="1" type="ORF">F1193_08775</name>
</gene>
<dbReference type="InterPro" id="IPR002514">
    <property type="entry name" value="Transposase_8"/>
</dbReference>
<dbReference type="GO" id="GO:0004803">
    <property type="term" value="F:transposase activity"/>
    <property type="evidence" value="ECO:0007669"/>
    <property type="project" value="InterPro"/>
</dbReference>
<dbReference type="AlphaFoldDB" id="A0A5M6I0S5"/>
<evidence type="ECO:0000313" key="1">
    <source>
        <dbReference type="EMBL" id="KAA5601794.1"/>
    </source>
</evidence>
<dbReference type="InterPro" id="IPR010921">
    <property type="entry name" value="Trp_repressor/repl_initiator"/>
</dbReference>
<comment type="caution">
    <text evidence="1">The sequence shown here is derived from an EMBL/GenBank/DDBJ whole genome shotgun (WGS) entry which is preliminary data.</text>
</comment>
<dbReference type="GO" id="GO:0006313">
    <property type="term" value="P:DNA transposition"/>
    <property type="evidence" value="ECO:0007669"/>
    <property type="project" value="InterPro"/>
</dbReference>